<name>A0ABU7WCK6_9GAMM</name>
<sequence>MPTCVIDGRLAVQGSQPPDAMADAVRQALGSAALTPASAPACGPSGCD</sequence>
<evidence type="ECO:0000313" key="1">
    <source>
        <dbReference type="EMBL" id="MEF3081692.1"/>
    </source>
</evidence>
<protein>
    <recommendedName>
        <fullName evidence="3">Thioredoxin-like fold domain-containing protein</fullName>
    </recommendedName>
</protein>
<evidence type="ECO:0000313" key="2">
    <source>
        <dbReference type="Proteomes" id="UP001358324"/>
    </source>
</evidence>
<reference evidence="1 2" key="1">
    <citation type="submission" date="2024-01" db="EMBL/GenBank/DDBJ databases">
        <title>Novel species of the genus Luteimonas isolated from rivers.</title>
        <authorList>
            <person name="Lu H."/>
        </authorList>
    </citation>
    <scope>NUCLEOTIDE SEQUENCE [LARGE SCALE GENOMIC DNA]</scope>
    <source>
        <strain evidence="1 2">SMYT11W</strain>
    </source>
</reference>
<organism evidence="1 2">
    <name type="scientific">Luteimonas flava</name>
    <dbReference type="NCBI Taxonomy" id="3115822"/>
    <lineage>
        <taxon>Bacteria</taxon>
        <taxon>Pseudomonadati</taxon>
        <taxon>Pseudomonadota</taxon>
        <taxon>Gammaproteobacteria</taxon>
        <taxon>Lysobacterales</taxon>
        <taxon>Lysobacteraceae</taxon>
        <taxon>Luteimonas</taxon>
    </lineage>
</organism>
<dbReference type="Proteomes" id="UP001358324">
    <property type="component" value="Unassembled WGS sequence"/>
</dbReference>
<proteinExistence type="predicted"/>
<keyword evidence="2" id="KW-1185">Reference proteome</keyword>
<dbReference type="EMBL" id="JAZHBM010000001">
    <property type="protein sequence ID" value="MEF3081692.1"/>
    <property type="molecule type" value="Genomic_DNA"/>
</dbReference>
<comment type="caution">
    <text evidence="1">The sequence shown here is derived from an EMBL/GenBank/DDBJ whole genome shotgun (WGS) entry which is preliminary data.</text>
</comment>
<accession>A0ABU7WCK6</accession>
<dbReference type="RefSeq" id="WP_332077421.1">
    <property type="nucleotide sequence ID" value="NZ_JAZHBM010000001.1"/>
</dbReference>
<evidence type="ECO:0008006" key="3">
    <source>
        <dbReference type="Google" id="ProtNLM"/>
    </source>
</evidence>
<gene>
    <name evidence="1" type="ORF">V3391_05630</name>
</gene>